<dbReference type="InterPro" id="IPR013977">
    <property type="entry name" value="GcvT_C"/>
</dbReference>
<evidence type="ECO:0000256" key="1">
    <source>
        <dbReference type="ARBA" id="ARBA00008609"/>
    </source>
</evidence>
<dbReference type="Gene3D" id="3.10.20.440">
    <property type="entry name" value="2Fe-2S iron-sulphur cluster binding domain, sarcosine oxidase, alpha subunit, N-terminal domain"/>
    <property type="match status" value="1"/>
</dbReference>
<evidence type="ECO:0000256" key="2">
    <source>
        <dbReference type="ARBA" id="ARBA00023002"/>
    </source>
</evidence>
<accession>A0AB37UQE0</accession>
<dbReference type="SUPFAM" id="SSF51905">
    <property type="entry name" value="FAD/NAD(P)-binding domain"/>
    <property type="match status" value="1"/>
</dbReference>
<keyword evidence="9" id="KW-1185">Reference proteome</keyword>
<dbReference type="SUPFAM" id="SSF101790">
    <property type="entry name" value="Aminomethyltransferase beta-barrel domain"/>
    <property type="match status" value="1"/>
</dbReference>
<dbReference type="Gene3D" id="3.30.1360.120">
    <property type="entry name" value="Probable tRNA modification gtpase trme, domain 1"/>
    <property type="match status" value="1"/>
</dbReference>
<name>A0AB37UQE0_9CYAN</name>
<dbReference type="PANTHER" id="PTHR43757">
    <property type="entry name" value="AMINOMETHYLTRANSFERASE"/>
    <property type="match status" value="1"/>
</dbReference>
<dbReference type="GO" id="GO:0016491">
    <property type="term" value="F:oxidoreductase activity"/>
    <property type="evidence" value="ECO:0007669"/>
    <property type="project" value="UniProtKB-KW"/>
</dbReference>
<reference evidence="8 9" key="1">
    <citation type="journal article" date="2019" name="Genome Biol. Evol.">
        <title>Day and night: Metabolic profiles and evolutionary relationships of six axenic non-marine cyanobacteria.</title>
        <authorList>
            <person name="Will S.E."/>
            <person name="Henke P."/>
            <person name="Boedeker C."/>
            <person name="Huang S."/>
            <person name="Brinkmann H."/>
            <person name="Rohde M."/>
            <person name="Jarek M."/>
            <person name="Friedl T."/>
            <person name="Seufert S."/>
            <person name="Schumacher M."/>
            <person name="Overmann J."/>
            <person name="Neumann-Schaal M."/>
            <person name="Petersen J."/>
        </authorList>
    </citation>
    <scope>NUCLEOTIDE SEQUENCE [LARGE SCALE GENOMIC DNA]</scope>
    <source>
        <strain evidence="8 9">SAG 39.79</strain>
    </source>
</reference>
<dbReference type="InterPro" id="IPR006222">
    <property type="entry name" value="GCVT_N"/>
</dbReference>
<feature type="region of interest" description="Disordered" evidence="3">
    <location>
        <begin position="943"/>
        <end position="966"/>
    </location>
</feature>
<comment type="caution">
    <text evidence="8">The sequence shown here is derived from an EMBL/GenBank/DDBJ whole genome shotgun (WGS) entry which is preliminary data.</text>
</comment>
<feature type="compositionally biased region" description="Low complexity" evidence="3">
    <location>
        <begin position="953"/>
        <end position="966"/>
    </location>
</feature>
<proteinExistence type="inferred from homology"/>
<feature type="domain" description="FAD/NAD(P)-binding" evidence="5">
    <location>
        <begin position="165"/>
        <end position="435"/>
    </location>
</feature>
<evidence type="ECO:0000256" key="3">
    <source>
        <dbReference type="SAM" id="MobiDB-lite"/>
    </source>
</evidence>
<dbReference type="Pfam" id="PF07992">
    <property type="entry name" value="Pyr_redox_2"/>
    <property type="match status" value="1"/>
</dbReference>
<dbReference type="PRINTS" id="PR00469">
    <property type="entry name" value="PNDRDTASEII"/>
</dbReference>
<dbReference type="PANTHER" id="PTHR43757:SF2">
    <property type="entry name" value="AMINOMETHYLTRANSFERASE, MITOCHONDRIAL"/>
    <property type="match status" value="1"/>
</dbReference>
<dbReference type="Pfam" id="PF17806">
    <property type="entry name" value="SO_alpha_A3"/>
    <property type="match status" value="1"/>
</dbReference>
<dbReference type="Pfam" id="PF13510">
    <property type="entry name" value="Fer2_4"/>
    <property type="match status" value="1"/>
</dbReference>
<feature type="domain" description="SoxA A3" evidence="7">
    <location>
        <begin position="487"/>
        <end position="570"/>
    </location>
</feature>
<feature type="domain" description="Aminomethyltransferase C-terminal" evidence="6">
    <location>
        <begin position="869"/>
        <end position="949"/>
    </location>
</feature>
<dbReference type="InterPro" id="IPR041854">
    <property type="entry name" value="BFD-like_2Fe2S-bd_dom_sf"/>
</dbReference>
<evidence type="ECO:0000313" key="9">
    <source>
        <dbReference type="Proteomes" id="UP000282574"/>
    </source>
</evidence>
<dbReference type="InterPro" id="IPR041117">
    <property type="entry name" value="SoxA_A3"/>
</dbReference>
<dbReference type="AlphaFoldDB" id="A0AB37UQE0"/>
<evidence type="ECO:0000259" key="4">
    <source>
        <dbReference type="Pfam" id="PF01571"/>
    </source>
</evidence>
<keyword evidence="2" id="KW-0560">Oxidoreductase</keyword>
<dbReference type="InterPro" id="IPR027266">
    <property type="entry name" value="TrmE/GcvT-like"/>
</dbReference>
<dbReference type="InterPro" id="IPR028896">
    <property type="entry name" value="GcvT/YgfZ/DmdA"/>
</dbReference>
<evidence type="ECO:0000259" key="7">
    <source>
        <dbReference type="Pfam" id="PF17806"/>
    </source>
</evidence>
<dbReference type="InterPro" id="IPR036188">
    <property type="entry name" value="FAD/NAD-bd_sf"/>
</dbReference>
<dbReference type="Proteomes" id="UP000282574">
    <property type="component" value="Unassembled WGS sequence"/>
</dbReference>
<dbReference type="PRINTS" id="PR00368">
    <property type="entry name" value="FADPNR"/>
</dbReference>
<dbReference type="InterPro" id="IPR029043">
    <property type="entry name" value="GcvT/YgfZ_C"/>
</dbReference>
<dbReference type="Pfam" id="PF08669">
    <property type="entry name" value="GCV_T_C"/>
    <property type="match status" value="1"/>
</dbReference>
<feature type="domain" description="GCVT N-terminal" evidence="4">
    <location>
        <begin position="581"/>
        <end position="849"/>
    </location>
</feature>
<dbReference type="InterPro" id="IPR023753">
    <property type="entry name" value="FAD/NAD-binding_dom"/>
</dbReference>
<organism evidence="8 9">
    <name type="scientific">Chroococcidiopsis cubana SAG 39.79</name>
    <dbReference type="NCBI Taxonomy" id="388085"/>
    <lineage>
        <taxon>Bacteria</taxon>
        <taxon>Bacillati</taxon>
        <taxon>Cyanobacteriota</taxon>
        <taxon>Cyanophyceae</taxon>
        <taxon>Chroococcidiopsidales</taxon>
        <taxon>Chroococcidiopsidaceae</taxon>
        <taxon>Chroococcidiopsis</taxon>
    </lineage>
</organism>
<gene>
    <name evidence="8" type="ORF">DSM107010_13620</name>
</gene>
<sequence length="966" mass="105102">MSNRLPPISGEWIDRSQRIDFTFEGNRFWGYAGDTIASALWAAGQRVLGRSFKYHRPRGILSLANRDINALMQNGQQLNVRADVTPLEAGMSLYAVNTHGGVMGDRHSILDFFSPFLPVGFYYKAFHNKRLFPFWERTIRNLSGLGKVDFSTPHIRTAKQYDFCDVLVIGAGVAGLSAALAAADAGANVVIVDENARAGGSGERLTQTQELVEAVKNCDRIRLYTETVAAAYYADRWIPLVDRERLTKLRAKAVIMANGAYEQPAVFRNNDLPGVMLASAAQRLIYRYAVKPMQRAVVLTANSDGYQAALDLAKHGVEVKAIADLRSTYTTNSTTQALQALGIPIFTSHCIYEAKTNPASDGVSGAVICPLDANGKPQTEFKQAIACDGMIMSVGWAGAANLLYQAGTKMRFDEGLQQFVPDRLPAGVFACGRVNGVYECDRKLLDGRRAGLEAAAFLGLTEPVEIAAASGSESPSHSWAIVEHPAGKNFVDFDEDLQLKDFPNAIQEGFDNIELLKRFTTVGMGPSQGKHSNMNALRILARITGKSPAEVGTTTARPFFHPVPLSHLAGRGFTPERYTPLHSRHAALGAEFVLAGVWRRPEFYTQPGKSREDCIRAEVKAVRTRVGAIDVGTLGKLELRGADAAEFLERVYTGRYSNLKLGMSRYALMLDETGIIIDDGVIARLGAEHFYFTTTTSGAATIYRELSRLNTMWGLDCGLVNLTGARSAINLAGVYARDVLAQLTDCELSSAAFPYLAVREALVAGIEAILIRVGFVGEWGYEIHVAAESAAAVWDALFAAGKAYGIAPFGVEAQRLLRLEKGHLIVGQDTDGLTTPREANLGWAVKLDKPFFIGQRSLQAIAKRPIAQKLVGFTLDPNQGTAPQECHLVIDRGEIAGRVTSIAFSPTLQQYIGLAYVKPELGAIGDLISIRLSDGALVKATVSPTPFYDPENQRQQETTQRQEAIA</sequence>
<protein>
    <submittedName>
        <fullName evidence="8">Aminomethyltransferase</fullName>
    </submittedName>
</protein>
<dbReference type="Gene3D" id="1.10.10.1100">
    <property type="entry name" value="BFD-like [2Fe-2S]-binding domain"/>
    <property type="match status" value="1"/>
</dbReference>
<dbReference type="EMBL" id="RSCK01000007">
    <property type="protein sequence ID" value="RUT13407.1"/>
    <property type="molecule type" value="Genomic_DNA"/>
</dbReference>
<dbReference type="Gene3D" id="3.50.50.60">
    <property type="entry name" value="FAD/NAD(P)-binding domain"/>
    <property type="match status" value="1"/>
</dbReference>
<dbReference type="RefSeq" id="WP_106167505.1">
    <property type="nucleotide sequence ID" value="NZ_JAVKZF010000003.1"/>
</dbReference>
<evidence type="ECO:0000259" key="5">
    <source>
        <dbReference type="Pfam" id="PF07992"/>
    </source>
</evidence>
<comment type="similarity">
    <text evidence="1">Belongs to the GcvT family.</text>
</comment>
<dbReference type="SUPFAM" id="SSF103025">
    <property type="entry name" value="Folate-binding domain"/>
    <property type="match status" value="1"/>
</dbReference>
<evidence type="ECO:0000313" key="8">
    <source>
        <dbReference type="EMBL" id="RUT13407.1"/>
    </source>
</evidence>
<dbReference type="Pfam" id="PF01571">
    <property type="entry name" value="GCV_T"/>
    <property type="match status" value="1"/>
</dbReference>
<dbReference type="InterPro" id="IPR042204">
    <property type="entry name" value="2Fe-2S-bd_N"/>
</dbReference>
<evidence type="ECO:0000259" key="6">
    <source>
        <dbReference type="Pfam" id="PF08669"/>
    </source>
</evidence>